<evidence type="ECO:0000313" key="5">
    <source>
        <dbReference type="EMBL" id="MBB5060702.1"/>
    </source>
</evidence>
<evidence type="ECO:0000313" key="6">
    <source>
        <dbReference type="Proteomes" id="UP000540989"/>
    </source>
</evidence>
<gene>
    <name evidence="5" type="ORF">HDF16_005438</name>
</gene>
<dbReference type="AlphaFoldDB" id="A0A7W7ZJ14"/>
<dbReference type="InterPro" id="IPR057601">
    <property type="entry name" value="Oar-like_b-barrel"/>
</dbReference>
<evidence type="ECO:0000256" key="1">
    <source>
        <dbReference type="ARBA" id="ARBA00004442"/>
    </source>
</evidence>
<dbReference type="Pfam" id="PF25183">
    <property type="entry name" value="OMP_b-brl_4"/>
    <property type="match status" value="1"/>
</dbReference>
<keyword evidence="6" id="KW-1185">Reference proteome</keyword>
<evidence type="ECO:0000259" key="4">
    <source>
        <dbReference type="Pfam" id="PF25183"/>
    </source>
</evidence>
<dbReference type="Proteomes" id="UP000540989">
    <property type="component" value="Unassembled WGS sequence"/>
</dbReference>
<proteinExistence type="predicted"/>
<dbReference type="GO" id="GO:0030246">
    <property type="term" value="F:carbohydrate binding"/>
    <property type="evidence" value="ECO:0007669"/>
    <property type="project" value="InterPro"/>
</dbReference>
<dbReference type="GO" id="GO:0009279">
    <property type="term" value="C:cell outer membrane"/>
    <property type="evidence" value="ECO:0007669"/>
    <property type="project" value="UniProtKB-SubCell"/>
</dbReference>
<dbReference type="RefSeq" id="WP_184223145.1">
    <property type="nucleotide sequence ID" value="NZ_JACHIP010000017.1"/>
</dbReference>
<organism evidence="5 6">
    <name type="scientific">Granulicella aggregans</name>
    <dbReference type="NCBI Taxonomy" id="474949"/>
    <lineage>
        <taxon>Bacteria</taxon>
        <taxon>Pseudomonadati</taxon>
        <taxon>Acidobacteriota</taxon>
        <taxon>Terriglobia</taxon>
        <taxon>Terriglobales</taxon>
        <taxon>Acidobacteriaceae</taxon>
        <taxon>Granulicella</taxon>
    </lineage>
</organism>
<dbReference type="InterPro" id="IPR010917">
    <property type="entry name" value="TonB_rcpt_CS"/>
</dbReference>
<dbReference type="Gene3D" id="2.40.170.20">
    <property type="entry name" value="TonB-dependent receptor, beta-barrel domain"/>
    <property type="match status" value="1"/>
</dbReference>
<dbReference type="SUPFAM" id="SSF56935">
    <property type="entry name" value="Porins"/>
    <property type="match status" value="1"/>
</dbReference>
<sequence length="1208" mass="128981">MWHRKSLVGVVIVIGILSGSLRAQSNAGSITGTITDPTGANVTSASITAVDVATGQVATTISSSAGDFRFPSLQVGDYKVTVTSKGFKSAERTSVVVQIGTTTTLEISLAAGSQTETVTITADAPQLQTESSDVGTVVTPRQVLDLPLSTNGNAIRNSQSFVFLTPATYGTGTGGGTFEGGVSGGQAFGSEILFDGASLQVESFGDGFADEILPSVEATGEFKVLIGGIPAQYGRTSGGIQSYASKSGTNLYHGTGFLIYRDTAFDANTWFNNRDRAVNGANAGNVTPPDNKKNYGLAFGGPVRIPHLYDGRDKTFFFFAWEQFKNTQGYAGLITLPTPANLTGDYSANLTTTVIGTNPCDGSNIYQGQIFDPSTAKTVGGVQCRTAYPGNIIPAAQISPVASAISAYIPKASTALTNNYNFAGSYPIISTAESMRFDHSLNQNNKFFVSYNVRDNVRNNNLGGTLQLPITPFITSQDLPTHLIRGGYDRIFSPTLLNHLTVGFTRVLNKEGFITPSLGKDFSQLVGLPGGDGLYFPGIAIQDSTSAFGNPVDPHNDGYNSKISDNSFYLGDNVSFTKGRHNLSIGGEYRYAISISSFLSLHNGTFDFSREQTAASVNSANGSGNGFASFLLGQVGSATVKQNFITSRNIGQYEALYLQDEFKVLKDLNLSLGIRYDVDLPFKESHDFGSQFSPAVINSGAAGTGTLGALVFAGSGSGKDGLSSRWSNVYYKNIEPRLGFSYAPGFLNHKTVLSASYSALNSPILQWQQIYGGLPAGYSNISQINNTGNGFSPAELLDPGSRATPLNLHPGSFGVPSIPTTASFDRSQRNGQDINYTKRDFGKPGFDQTYTASVQQEFAPDLIFTLGYLGERGVHLGSNLLYLNDINPSNFTLGTKLSDPFDGSGAAVDGVASPFAGFTGNVAQALRPYPQYNRVNTGAYGENHGQLSYNALTAKLERRYRNGLNLLASYTWSKILTDTGNIIGGSLGGAYTSSIQNPFNPKGEKSVSPQDVPQIFVVSYLYDLPVGKGRAFLNNNKFVDYAIGGWSVSGIQRYQSGQPNGFGCATGVPGFDNCIRYTLVPGVQLQSDARRSGKFNPTTDVWYNPKAVVDQNQGPAFQANGGAYTFGTKPQYQSNDRGFAFLEEDFALIKRTHITEQLALQFRVETFNAFNRHVFGGPDGNPNDPGFGTVGGLNNSPRALQLTLRAEF</sequence>
<reference evidence="5 6" key="1">
    <citation type="submission" date="2020-08" db="EMBL/GenBank/DDBJ databases">
        <title>Genomic Encyclopedia of Type Strains, Phase IV (KMG-V): Genome sequencing to study the core and pangenomes of soil and plant-associated prokaryotes.</title>
        <authorList>
            <person name="Whitman W."/>
        </authorList>
    </citation>
    <scope>NUCLEOTIDE SEQUENCE [LARGE SCALE GENOMIC DNA]</scope>
    <source>
        <strain evidence="5 6">M8UP14</strain>
    </source>
</reference>
<comment type="subcellular location">
    <subcellularLocation>
        <location evidence="1">Cell outer membrane</location>
    </subcellularLocation>
</comment>
<evidence type="ECO:0000256" key="2">
    <source>
        <dbReference type="ARBA" id="ARBA00023136"/>
    </source>
</evidence>
<dbReference type="InterPro" id="IPR013784">
    <property type="entry name" value="Carb-bd-like_fold"/>
</dbReference>
<comment type="caution">
    <text evidence="5">The sequence shown here is derived from an EMBL/GenBank/DDBJ whole genome shotgun (WGS) entry which is preliminary data.</text>
</comment>
<feature type="domain" description="TonB-dependent transporter Oar-like beta-barrel" evidence="4">
    <location>
        <begin position="245"/>
        <end position="1201"/>
    </location>
</feature>
<protein>
    <recommendedName>
        <fullName evidence="4">TonB-dependent transporter Oar-like beta-barrel domain-containing protein</fullName>
    </recommendedName>
</protein>
<accession>A0A7W7ZJ14</accession>
<evidence type="ECO:0000256" key="3">
    <source>
        <dbReference type="ARBA" id="ARBA00023237"/>
    </source>
</evidence>
<dbReference type="Gene3D" id="2.60.40.1120">
    <property type="entry name" value="Carboxypeptidase-like, regulatory domain"/>
    <property type="match status" value="1"/>
</dbReference>
<dbReference type="InterPro" id="IPR036942">
    <property type="entry name" value="Beta-barrel_TonB_sf"/>
</dbReference>
<keyword evidence="3" id="KW-0998">Cell outer membrane</keyword>
<dbReference type="EMBL" id="JACHIP010000017">
    <property type="protein sequence ID" value="MBB5060702.1"/>
    <property type="molecule type" value="Genomic_DNA"/>
</dbReference>
<dbReference type="SUPFAM" id="SSF49452">
    <property type="entry name" value="Starch-binding domain-like"/>
    <property type="match status" value="1"/>
</dbReference>
<dbReference type="PROSITE" id="PS01156">
    <property type="entry name" value="TONB_DEPENDENT_REC_2"/>
    <property type="match status" value="1"/>
</dbReference>
<dbReference type="Pfam" id="PF13620">
    <property type="entry name" value="CarboxypepD_reg"/>
    <property type="match status" value="1"/>
</dbReference>
<name>A0A7W7ZJ14_9BACT</name>
<keyword evidence="2" id="KW-0472">Membrane</keyword>